<dbReference type="AlphaFoldDB" id="A0A171KQV2"/>
<sequence length="95" mass="11028">MIWPAARDDSQLHNRLVRVCFAQTHKVLKHAAGETGLQASLDFHMHEQAYPLALKQLHRCQLIDIAPIAAFRQGQRLQLFIQKLRRLTPIYQSMQ</sequence>
<gene>
    <name evidence="1" type="ORF">AAV32_12000</name>
</gene>
<protein>
    <submittedName>
        <fullName evidence="1">Uncharacterized protein</fullName>
    </submittedName>
</protein>
<dbReference type="EMBL" id="LBNE01000008">
    <property type="protein sequence ID" value="KKO71269.1"/>
    <property type="molecule type" value="Genomic_DNA"/>
</dbReference>
<keyword evidence="2" id="KW-1185">Reference proteome</keyword>
<dbReference type="STRING" id="206506.AAV32_12000"/>
<accession>A0A171KQV2</accession>
<name>A0A171KQV2_9BURK</name>
<organism evidence="1 2">
    <name type="scientific">Kerstersia gyiorum</name>
    <dbReference type="NCBI Taxonomy" id="206506"/>
    <lineage>
        <taxon>Bacteria</taxon>
        <taxon>Pseudomonadati</taxon>
        <taxon>Pseudomonadota</taxon>
        <taxon>Betaproteobacteria</taxon>
        <taxon>Burkholderiales</taxon>
        <taxon>Alcaligenaceae</taxon>
        <taxon>Kerstersia</taxon>
    </lineage>
</organism>
<proteinExistence type="predicted"/>
<evidence type="ECO:0000313" key="2">
    <source>
        <dbReference type="Proteomes" id="UP000078084"/>
    </source>
</evidence>
<reference evidence="1 2" key="1">
    <citation type="submission" date="2015-04" db="EMBL/GenBank/DDBJ databases">
        <title>Genome sequence of Kerstersia gyiorum CG1.</title>
        <authorList>
            <person name="Greninger A.L."/>
            <person name="Kozyreva V."/>
            <person name="Chaturvedi V."/>
        </authorList>
    </citation>
    <scope>NUCLEOTIDE SEQUENCE [LARGE SCALE GENOMIC DNA]</scope>
    <source>
        <strain evidence="1 2">CG1</strain>
    </source>
</reference>
<dbReference type="Proteomes" id="UP000078084">
    <property type="component" value="Unassembled WGS sequence"/>
</dbReference>
<evidence type="ECO:0000313" key="1">
    <source>
        <dbReference type="EMBL" id="KKO71269.1"/>
    </source>
</evidence>
<comment type="caution">
    <text evidence="1">The sequence shown here is derived from an EMBL/GenBank/DDBJ whole genome shotgun (WGS) entry which is preliminary data.</text>
</comment>